<dbReference type="KEGG" id="blep:AL038_09315"/>
<name>A0A2N9YH90_9GAMM</name>
<evidence type="ECO:0000313" key="1">
    <source>
        <dbReference type="EMBL" id="AUI69867.1"/>
    </source>
</evidence>
<dbReference type="Proteomes" id="UP000234271">
    <property type="component" value="Chromosome"/>
</dbReference>
<dbReference type="RefSeq" id="WP_062152183.1">
    <property type="nucleotide sequence ID" value="NZ_CP012373.2"/>
</dbReference>
<dbReference type="EMBL" id="CP018889">
    <property type="protein sequence ID" value="AUI69867.1"/>
    <property type="molecule type" value="Genomic_DNA"/>
</dbReference>
<proteinExistence type="predicted"/>
<dbReference type="AlphaFoldDB" id="A0A2N9YH90"/>
<keyword evidence="2" id="KW-1185">Reference proteome</keyword>
<evidence type="ECO:0008006" key="3">
    <source>
        <dbReference type="Google" id="ProtNLM"/>
    </source>
</evidence>
<reference evidence="2" key="1">
    <citation type="submission" date="2016-12" db="EMBL/GenBank/DDBJ databases">
        <title>Complete Genome Sequence of Beggiatoa leptomitiformis D-401.</title>
        <authorList>
            <person name="Fomenkov A."/>
            <person name="Vincze T."/>
            <person name="Grabovich M."/>
            <person name="Anton B.P."/>
            <person name="Dubinina G."/>
            <person name="Orlova M."/>
            <person name="Belousova E."/>
            <person name="Roberts R.J."/>
        </authorList>
    </citation>
    <scope>NUCLEOTIDE SEQUENCE [LARGE SCALE GENOMIC DNA]</scope>
    <source>
        <strain evidence="2">D-401</strain>
    </source>
</reference>
<protein>
    <recommendedName>
        <fullName evidence="3">Phage tail protein</fullName>
    </recommendedName>
</protein>
<organism evidence="1 2">
    <name type="scientific">Beggiatoa leptomitoformis</name>
    <dbReference type="NCBI Taxonomy" id="288004"/>
    <lineage>
        <taxon>Bacteria</taxon>
        <taxon>Pseudomonadati</taxon>
        <taxon>Pseudomonadota</taxon>
        <taxon>Gammaproteobacteria</taxon>
        <taxon>Thiotrichales</taxon>
        <taxon>Thiotrichaceae</taxon>
        <taxon>Beggiatoa</taxon>
    </lineage>
</organism>
<dbReference type="STRING" id="288004.AL038_09315"/>
<evidence type="ECO:0000313" key="2">
    <source>
        <dbReference type="Proteomes" id="UP000234271"/>
    </source>
</evidence>
<sequence>MAYEIKFTKRAVVEAALEATAGVNPNSGFTAILANVGAKVDKNSTPIDRNVLDREFGAFGSAITASMFKESIEVEMKALGREAGNILVPEWTVPLQACATVKNDAYVLALSGVTGTFEVGEEVSVTSTVVGVIIDIAGTTLYVRKVGLTTVTPSDVVDGESSSASGTVSTVTTGLLFEPTSDESLMKSMTARFNQDGILKISTYMRGTAVITGAAKALPKIAFDLTGIYNAPTDTAMPDVTTSGVKPIPFQNVTLTWGDLDVSKIMFSEFSLDLGNVVVESEDSKKANSIGGVFITDGLPKLKLIFSQSTLAEYNPFAEHETPVERDFAVTYGVTDKFIRVGARKVQITTIAEQEKNNINFYTLDCTCNKGGLTPKWYIAIY</sequence>
<accession>A0A2N9YH90</accession>
<gene>
    <name evidence="1" type="ORF">BLE401_14985</name>
</gene>